<gene>
    <name evidence="5" type="ORF">P7K49_002982</name>
</gene>
<reference evidence="5 6" key="1">
    <citation type="submission" date="2023-05" db="EMBL/GenBank/DDBJ databases">
        <title>B98-5 Cell Line De Novo Hybrid Assembly: An Optical Mapping Approach.</title>
        <authorList>
            <person name="Kananen K."/>
            <person name="Auerbach J.A."/>
            <person name="Kautto E."/>
            <person name="Blachly J.S."/>
        </authorList>
    </citation>
    <scope>NUCLEOTIDE SEQUENCE [LARGE SCALE GENOMIC DNA]</scope>
    <source>
        <strain evidence="5">B95-8</strain>
        <tissue evidence="5">Cell line</tissue>
    </source>
</reference>
<protein>
    <recommendedName>
        <fullName evidence="4">Platelet-derived growth factor N-terminal domain-containing protein</fullName>
    </recommendedName>
</protein>
<accession>A0ABQ9WJU9</accession>
<feature type="compositionally biased region" description="Polar residues" evidence="3">
    <location>
        <begin position="1"/>
        <end position="17"/>
    </location>
</feature>
<sequence length="94" mass="10145">MATPESPHSQLTPSLVSARQGDPIPEELYEMLSGHSIRSFDDLQRLLQGDSGEEDGAELDLNMTRSHSGGELESLARGRRSLGKTEAPNKGPSN</sequence>
<comment type="caution">
    <text evidence="5">The sequence shown here is derived from an EMBL/GenBank/DDBJ whole genome shotgun (WGS) entry which is preliminary data.</text>
</comment>
<evidence type="ECO:0000256" key="1">
    <source>
        <dbReference type="ARBA" id="ARBA00004613"/>
    </source>
</evidence>
<name>A0ABQ9WJU9_SAGOE</name>
<evidence type="ECO:0000256" key="2">
    <source>
        <dbReference type="ARBA" id="ARBA00022525"/>
    </source>
</evidence>
<keyword evidence="2" id="KW-0964">Secreted</keyword>
<comment type="subcellular location">
    <subcellularLocation>
        <location evidence="1">Secreted</location>
    </subcellularLocation>
</comment>
<dbReference type="Gene3D" id="2.10.90.10">
    <property type="entry name" value="Cystine-knot cytokines"/>
    <property type="match status" value="1"/>
</dbReference>
<dbReference type="Pfam" id="PF04692">
    <property type="entry name" value="PDGF_N"/>
    <property type="match status" value="1"/>
</dbReference>
<dbReference type="EMBL" id="JASSZA010000001">
    <property type="protein sequence ID" value="KAK2121596.1"/>
    <property type="molecule type" value="Genomic_DNA"/>
</dbReference>
<evidence type="ECO:0000256" key="3">
    <source>
        <dbReference type="SAM" id="MobiDB-lite"/>
    </source>
</evidence>
<evidence type="ECO:0000259" key="4">
    <source>
        <dbReference type="Pfam" id="PF04692"/>
    </source>
</evidence>
<dbReference type="Proteomes" id="UP001266305">
    <property type="component" value="Unassembled WGS sequence"/>
</dbReference>
<evidence type="ECO:0000313" key="5">
    <source>
        <dbReference type="EMBL" id="KAK2121596.1"/>
    </source>
</evidence>
<keyword evidence="6" id="KW-1185">Reference proteome</keyword>
<dbReference type="InterPro" id="IPR029034">
    <property type="entry name" value="Cystine-knot_cytokine"/>
</dbReference>
<feature type="region of interest" description="Disordered" evidence="3">
    <location>
        <begin position="1"/>
        <end position="23"/>
    </location>
</feature>
<proteinExistence type="predicted"/>
<dbReference type="InterPro" id="IPR006782">
    <property type="entry name" value="PDGF_N"/>
</dbReference>
<organism evidence="5 6">
    <name type="scientific">Saguinus oedipus</name>
    <name type="common">Cotton-top tamarin</name>
    <name type="synonym">Oedipomidas oedipus</name>
    <dbReference type="NCBI Taxonomy" id="9490"/>
    <lineage>
        <taxon>Eukaryota</taxon>
        <taxon>Metazoa</taxon>
        <taxon>Chordata</taxon>
        <taxon>Craniata</taxon>
        <taxon>Vertebrata</taxon>
        <taxon>Euteleostomi</taxon>
        <taxon>Mammalia</taxon>
        <taxon>Eutheria</taxon>
        <taxon>Euarchontoglires</taxon>
        <taxon>Primates</taxon>
        <taxon>Haplorrhini</taxon>
        <taxon>Platyrrhini</taxon>
        <taxon>Cebidae</taxon>
        <taxon>Callitrichinae</taxon>
        <taxon>Saguinus</taxon>
    </lineage>
</organism>
<feature type="domain" description="Platelet-derived growth factor N-terminal" evidence="4">
    <location>
        <begin position="20"/>
        <end position="79"/>
    </location>
</feature>
<evidence type="ECO:0000313" key="6">
    <source>
        <dbReference type="Proteomes" id="UP001266305"/>
    </source>
</evidence>
<feature type="region of interest" description="Disordered" evidence="3">
    <location>
        <begin position="63"/>
        <end position="94"/>
    </location>
</feature>